<sequence length="162" mass="17919">MSQKVPIAHFLFSASVGRALAGTSEERKCAIFPRPHRAKLTIDKNVLPPNVVLAPAVVVLDVAVLELRQRGQGGRRSRRQELRGRRRRAERLNGLRVLILHEAGAPSLITHREARGWRWPVRGRACAAASSARVDSHRTAGSRAPLPPPHPMPPPYRARPPC</sequence>
<dbReference type="EMBL" id="CAKOGL010000026">
    <property type="protein sequence ID" value="CAH2103499.1"/>
    <property type="molecule type" value="Genomic_DNA"/>
</dbReference>
<protein>
    <submittedName>
        <fullName evidence="2">Uncharacterized protein</fullName>
    </submittedName>
</protein>
<comment type="caution">
    <text evidence="2">The sequence shown here is derived from an EMBL/GenBank/DDBJ whole genome shotgun (WGS) entry which is preliminary data.</text>
</comment>
<gene>
    <name evidence="2" type="ORF">EEDITHA_LOCUS18001</name>
</gene>
<proteinExistence type="predicted"/>
<name>A0AAU9UY34_EUPED</name>
<dbReference type="Proteomes" id="UP001153954">
    <property type="component" value="Unassembled WGS sequence"/>
</dbReference>
<evidence type="ECO:0000313" key="2">
    <source>
        <dbReference type="EMBL" id="CAH2103499.1"/>
    </source>
</evidence>
<organism evidence="2 3">
    <name type="scientific">Euphydryas editha</name>
    <name type="common">Edith's checkerspot</name>
    <dbReference type="NCBI Taxonomy" id="104508"/>
    <lineage>
        <taxon>Eukaryota</taxon>
        <taxon>Metazoa</taxon>
        <taxon>Ecdysozoa</taxon>
        <taxon>Arthropoda</taxon>
        <taxon>Hexapoda</taxon>
        <taxon>Insecta</taxon>
        <taxon>Pterygota</taxon>
        <taxon>Neoptera</taxon>
        <taxon>Endopterygota</taxon>
        <taxon>Lepidoptera</taxon>
        <taxon>Glossata</taxon>
        <taxon>Ditrysia</taxon>
        <taxon>Papilionoidea</taxon>
        <taxon>Nymphalidae</taxon>
        <taxon>Nymphalinae</taxon>
        <taxon>Euphydryas</taxon>
    </lineage>
</organism>
<accession>A0AAU9UY34</accession>
<keyword evidence="3" id="KW-1185">Reference proteome</keyword>
<reference evidence="2" key="1">
    <citation type="submission" date="2022-03" db="EMBL/GenBank/DDBJ databases">
        <authorList>
            <person name="Tunstrom K."/>
        </authorList>
    </citation>
    <scope>NUCLEOTIDE SEQUENCE</scope>
</reference>
<evidence type="ECO:0000313" key="3">
    <source>
        <dbReference type="Proteomes" id="UP001153954"/>
    </source>
</evidence>
<feature type="region of interest" description="Disordered" evidence="1">
    <location>
        <begin position="130"/>
        <end position="162"/>
    </location>
</feature>
<feature type="compositionally biased region" description="Pro residues" evidence="1">
    <location>
        <begin position="145"/>
        <end position="162"/>
    </location>
</feature>
<dbReference type="AlphaFoldDB" id="A0AAU9UY34"/>
<evidence type="ECO:0000256" key="1">
    <source>
        <dbReference type="SAM" id="MobiDB-lite"/>
    </source>
</evidence>